<reference evidence="1" key="1">
    <citation type="submission" date="2018-05" db="EMBL/GenBank/DDBJ databases">
        <authorList>
            <person name="Lanie J.A."/>
            <person name="Ng W.-L."/>
            <person name="Kazmierczak K.M."/>
            <person name="Andrzejewski T.M."/>
            <person name="Davidsen T.M."/>
            <person name="Wayne K.J."/>
            <person name="Tettelin H."/>
            <person name="Glass J.I."/>
            <person name="Rusch D."/>
            <person name="Podicherti R."/>
            <person name="Tsui H.-C.T."/>
            <person name="Winkler M.E."/>
        </authorList>
    </citation>
    <scope>NUCLEOTIDE SEQUENCE</scope>
</reference>
<evidence type="ECO:0008006" key="2">
    <source>
        <dbReference type="Google" id="ProtNLM"/>
    </source>
</evidence>
<organism evidence="1">
    <name type="scientific">marine metagenome</name>
    <dbReference type="NCBI Taxonomy" id="408172"/>
    <lineage>
        <taxon>unclassified sequences</taxon>
        <taxon>metagenomes</taxon>
        <taxon>ecological metagenomes</taxon>
    </lineage>
</organism>
<accession>A0A382QYR2</accession>
<gene>
    <name evidence="1" type="ORF">METZ01_LOCUS343488</name>
</gene>
<dbReference type="EMBL" id="UINC01117892">
    <property type="protein sequence ID" value="SVC90634.1"/>
    <property type="molecule type" value="Genomic_DNA"/>
</dbReference>
<proteinExistence type="predicted"/>
<dbReference type="AlphaFoldDB" id="A0A382QYR2"/>
<evidence type="ECO:0000313" key="1">
    <source>
        <dbReference type="EMBL" id="SVC90634.1"/>
    </source>
</evidence>
<dbReference type="PROSITE" id="PS51257">
    <property type="entry name" value="PROKAR_LIPOPROTEIN"/>
    <property type="match status" value="1"/>
</dbReference>
<name>A0A382QYR2_9ZZZZ</name>
<sequence length="169" mass="19190">MLKSLFISIIACLGFSANVMAACDLQRFKFGTSYERVQKHFDTGLEKAPVSIQMLFVPGSDVCAGEKVFLGSPVIFTFLFDKLVQIEVNRLSKKALLGAWAESVYGVKSNKPRSYFSSEPNAQWHWDKSAAVITYSIVTYGIERDEYIQIQSKRHEELFAKWAEEEESQ</sequence>
<protein>
    <recommendedName>
        <fullName evidence="2">Lipoprotein</fullName>
    </recommendedName>
</protein>